<protein>
    <recommendedName>
        <fullName evidence="3 9">Flagellar biosynthetic protein FliR</fullName>
    </recommendedName>
</protein>
<gene>
    <name evidence="11" type="primary">fliR</name>
    <name evidence="11" type="ORF">I5677_13965</name>
</gene>
<feature type="transmembrane region" description="Helical" evidence="10">
    <location>
        <begin position="37"/>
        <end position="55"/>
    </location>
</feature>
<dbReference type="GO" id="GO:0044780">
    <property type="term" value="P:bacterial-type flagellum assembly"/>
    <property type="evidence" value="ECO:0007669"/>
    <property type="project" value="UniProtKB-UniRule"/>
</dbReference>
<keyword evidence="8 10" id="KW-0975">Bacterial flagellum</keyword>
<dbReference type="NCBIfam" id="TIGR01400">
    <property type="entry name" value="fliR"/>
    <property type="match status" value="1"/>
</dbReference>
<dbReference type="PANTHER" id="PTHR30065:SF1">
    <property type="entry name" value="SURFACE PRESENTATION OF ANTIGENS PROTEIN SPAR"/>
    <property type="match status" value="1"/>
</dbReference>
<feature type="transmembrane region" description="Helical" evidence="10">
    <location>
        <begin position="124"/>
        <end position="143"/>
    </location>
</feature>
<dbReference type="InterPro" id="IPR006303">
    <property type="entry name" value="FliR"/>
</dbReference>
<evidence type="ECO:0000256" key="3">
    <source>
        <dbReference type="ARBA" id="ARBA00021717"/>
    </source>
</evidence>
<sequence>MTFTIADFEIYFLILVRITAFFYTAPFFSLKNVPIRVKTGLSIFLAIILFFAASYETPQYIGVIGYSTLVIKEAIAGAIMGFFANIAYHILAFAGQMIDMEIGFSMVNQLDPVTNIQTTISSNLYGYLVLLMMMITNLHHYFLKGIVDSFQVISLGNATLNLNIYQIMIRFIVDYFVIGFRIVLPVFAAILIVNTILGILAKVAPQMNMFVIGLQLKVFIGLIVLALIIGLIPSVADFIFNEMVQMFKAAIEMLV</sequence>
<dbReference type="GO" id="GO:0005886">
    <property type="term" value="C:plasma membrane"/>
    <property type="evidence" value="ECO:0007669"/>
    <property type="project" value="UniProtKB-SubCell"/>
</dbReference>
<evidence type="ECO:0000313" key="11">
    <source>
        <dbReference type="EMBL" id="MBH1942003.1"/>
    </source>
</evidence>
<feature type="transmembrane region" description="Helical" evidence="10">
    <location>
        <begin position="175"/>
        <end position="199"/>
    </location>
</feature>
<feature type="transmembrane region" description="Helical" evidence="10">
    <location>
        <begin position="75"/>
        <end position="94"/>
    </location>
</feature>
<keyword evidence="7 10" id="KW-0472">Membrane</keyword>
<dbReference type="GO" id="GO:0009425">
    <property type="term" value="C:bacterial-type flagellum basal body"/>
    <property type="evidence" value="ECO:0007669"/>
    <property type="project" value="UniProtKB-SubCell"/>
</dbReference>
<feature type="transmembrane region" description="Helical" evidence="10">
    <location>
        <begin position="12"/>
        <end position="30"/>
    </location>
</feature>
<keyword evidence="11" id="KW-0966">Cell projection</keyword>
<proteinExistence type="inferred from homology"/>
<feature type="transmembrane region" description="Helical" evidence="10">
    <location>
        <begin position="219"/>
        <end position="240"/>
    </location>
</feature>
<dbReference type="GO" id="GO:0006605">
    <property type="term" value="P:protein targeting"/>
    <property type="evidence" value="ECO:0007669"/>
    <property type="project" value="UniProtKB-UniRule"/>
</dbReference>
<name>A0A8J7L0B8_9FIRM</name>
<evidence type="ECO:0000256" key="7">
    <source>
        <dbReference type="ARBA" id="ARBA00023136"/>
    </source>
</evidence>
<comment type="caution">
    <text evidence="11">The sequence shown here is derived from an EMBL/GenBank/DDBJ whole genome shotgun (WGS) entry which is preliminary data.</text>
</comment>
<dbReference type="InterPro" id="IPR002010">
    <property type="entry name" value="T3SS_IM_R"/>
</dbReference>
<dbReference type="Pfam" id="PF01311">
    <property type="entry name" value="Bac_export_1"/>
    <property type="match status" value="1"/>
</dbReference>
<evidence type="ECO:0000256" key="8">
    <source>
        <dbReference type="ARBA" id="ARBA00023143"/>
    </source>
</evidence>
<dbReference type="EMBL" id="JAEAGR010000016">
    <property type="protein sequence ID" value="MBH1942003.1"/>
    <property type="molecule type" value="Genomic_DNA"/>
</dbReference>
<accession>A0A8J7L0B8</accession>
<evidence type="ECO:0000313" key="12">
    <source>
        <dbReference type="Proteomes" id="UP000623269"/>
    </source>
</evidence>
<keyword evidence="11" id="KW-0969">Cilium</keyword>
<dbReference type="AlphaFoldDB" id="A0A8J7L0B8"/>
<comment type="function">
    <text evidence="1 10">Role in flagellar biosynthesis.</text>
</comment>
<keyword evidence="4 10" id="KW-1003">Cell membrane</keyword>
<evidence type="ECO:0000256" key="9">
    <source>
        <dbReference type="NCBIfam" id="TIGR01400"/>
    </source>
</evidence>
<evidence type="ECO:0000256" key="10">
    <source>
        <dbReference type="RuleBase" id="RU362071"/>
    </source>
</evidence>
<dbReference type="RefSeq" id="WP_197662248.1">
    <property type="nucleotide sequence ID" value="NZ_JAEAGR010000016.1"/>
</dbReference>
<dbReference type="PRINTS" id="PR00953">
    <property type="entry name" value="TYPE3IMRPROT"/>
</dbReference>
<evidence type="ECO:0000256" key="4">
    <source>
        <dbReference type="ARBA" id="ARBA00022475"/>
    </source>
</evidence>
<evidence type="ECO:0000256" key="1">
    <source>
        <dbReference type="ARBA" id="ARBA00002578"/>
    </source>
</evidence>
<keyword evidence="5 10" id="KW-0812">Transmembrane</keyword>
<reference evidence="11" key="1">
    <citation type="submission" date="2020-12" db="EMBL/GenBank/DDBJ databases">
        <title>M. sibirica DSM 26468T genome.</title>
        <authorList>
            <person name="Thieme N."/>
            <person name="Rettenmaier R."/>
            <person name="Zverlov V."/>
            <person name="Liebl W."/>
        </authorList>
    </citation>
    <scope>NUCLEOTIDE SEQUENCE</scope>
    <source>
        <strain evidence="11">DSM 26468</strain>
    </source>
</reference>
<comment type="similarity">
    <text evidence="2 10">Belongs to the FliR/MopE/SpaR family.</text>
</comment>
<dbReference type="Proteomes" id="UP000623269">
    <property type="component" value="Unassembled WGS sequence"/>
</dbReference>
<evidence type="ECO:0000256" key="2">
    <source>
        <dbReference type="ARBA" id="ARBA00009772"/>
    </source>
</evidence>
<dbReference type="PANTHER" id="PTHR30065">
    <property type="entry name" value="FLAGELLAR BIOSYNTHETIC PROTEIN FLIR"/>
    <property type="match status" value="1"/>
</dbReference>
<evidence type="ECO:0000256" key="5">
    <source>
        <dbReference type="ARBA" id="ARBA00022692"/>
    </source>
</evidence>
<keyword evidence="11" id="KW-0282">Flagellum</keyword>
<comment type="subcellular location">
    <subcellularLocation>
        <location evidence="10">Cell membrane</location>
        <topology evidence="10">Multi-pass membrane protein</topology>
    </subcellularLocation>
    <subcellularLocation>
        <location evidence="10">Bacterial flagellum basal body</location>
    </subcellularLocation>
</comment>
<keyword evidence="12" id="KW-1185">Reference proteome</keyword>
<evidence type="ECO:0000256" key="6">
    <source>
        <dbReference type="ARBA" id="ARBA00022989"/>
    </source>
</evidence>
<organism evidence="11 12">
    <name type="scientific">Mobilitalea sibirica</name>
    <dbReference type="NCBI Taxonomy" id="1462919"/>
    <lineage>
        <taxon>Bacteria</taxon>
        <taxon>Bacillati</taxon>
        <taxon>Bacillota</taxon>
        <taxon>Clostridia</taxon>
        <taxon>Lachnospirales</taxon>
        <taxon>Lachnospiraceae</taxon>
        <taxon>Mobilitalea</taxon>
    </lineage>
</organism>
<keyword evidence="6 10" id="KW-1133">Transmembrane helix</keyword>